<sequence>MTKNITTPHQVVTADVIKLNVNNVIAMIRKHLKVGCKPSHALDIACAGFIKDYQTLKGLADKNFYVAKANFGTRSNPFIVEREIGFFESAWFAREAFETEAEQCIAAVEWQIYCNGEATGIHIQSTPVTEKRGYTLVVEVTGEDETDLEDGLNEVIKNLHCYTGGDRGENRSYSFTKYGEELEPNVFPYTFEEAIISRNGWVETSHIEDALEDTFNSAGDDDSNIKSWDGDLMLVKWVDIDNADDELDYDDECLALDSDGKVVHELEFEDMKQALKNSDEKLHLCVVKDTKR</sequence>
<evidence type="ECO:0000313" key="2">
    <source>
        <dbReference type="Proteomes" id="UP001163036"/>
    </source>
</evidence>
<evidence type="ECO:0000313" key="1">
    <source>
        <dbReference type="EMBL" id="UYV29627.1"/>
    </source>
</evidence>
<reference evidence="1" key="1">
    <citation type="submission" date="2022-05" db="EMBL/GenBank/DDBJ databases">
        <title>Megaplasmid of Vibrio parahaemolyticus.</title>
        <authorList>
            <person name="Strauch E."/>
            <person name="Borowiak M."/>
        </authorList>
    </citation>
    <scope>NUCLEOTIDE SEQUENCE</scope>
    <source>
        <strain evidence="1">16-VB00198</strain>
        <plasmid evidence="1">pVP-16-VB00198-1</plasmid>
    </source>
</reference>
<keyword evidence="1" id="KW-0614">Plasmid</keyword>
<geneLocation type="plasmid" evidence="1 2">
    <name>pVP-16-VB00198-1</name>
</geneLocation>
<dbReference type="RefSeq" id="WP_264400172.1">
    <property type="nucleotide sequence ID" value="NZ_CP062152.1"/>
</dbReference>
<proteinExistence type="predicted"/>
<gene>
    <name evidence="1" type="ORF">M5598_26995</name>
</gene>
<protein>
    <submittedName>
        <fullName evidence="1">Uncharacterized protein</fullName>
    </submittedName>
</protein>
<name>A0AA46UPN8_VIBPH</name>
<accession>A0AA46UPN8</accession>
<organism evidence="1 2">
    <name type="scientific">Vibrio parahaemolyticus</name>
    <dbReference type="NCBI Taxonomy" id="670"/>
    <lineage>
        <taxon>Bacteria</taxon>
        <taxon>Pseudomonadati</taxon>
        <taxon>Pseudomonadota</taxon>
        <taxon>Gammaproteobacteria</taxon>
        <taxon>Vibrionales</taxon>
        <taxon>Vibrionaceae</taxon>
        <taxon>Vibrio</taxon>
    </lineage>
</organism>
<dbReference type="EMBL" id="CP097357">
    <property type="protein sequence ID" value="UYV29627.1"/>
    <property type="molecule type" value="Genomic_DNA"/>
</dbReference>
<dbReference type="Proteomes" id="UP001163036">
    <property type="component" value="Plasmid pVP-16-VB00198-1"/>
</dbReference>
<dbReference type="AlphaFoldDB" id="A0AA46UPN8"/>